<reference evidence="2" key="1">
    <citation type="submission" date="2020-10" db="EMBL/GenBank/DDBJ databases">
        <authorList>
            <person name="Gilroy R."/>
        </authorList>
    </citation>
    <scope>NUCLEOTIDE SEQUENCE</scope>
    <source>
        <strain evidence="2">ChiW17-6978</strain>
    </source>
</reference>
<dbReference type="InterPro" id="IPR000182">
    <property type="entry name" value="GNAT_dom"/>
</dbReference>
<dbReference type="SUPFAM" id="SSF55729">
    <property type="entry name" value="Acyl-CoA N-acyltransferases (Nat)"/>
    <property type="match status" value="1"/>
</dbReference>
<dbReference type="PROSITE" id="PS51186">
    <property type="entry name" value="GNAT"/>
    <property type="match status" value="1"/>
</dbReference>
<dbReference type="GO" id="GO:0016747">
    <property type="term" value="F:acyltransferase activity, transferring groups other than amino-acyl groups"/>
    <property type="evidence" value="ECO:0007669"/>
    <property type="project" value="InterPro"/>
</dbReference>
<dbReference type="InterPro" id="IPR016181">
    <property type="entry name" value="Acyl_CoA_acyltransferase"/>
</dbReference>
<dbReference type="AlphaFoldDB" id="A0A9D1GR93"/>
<dbReference type="Pfam" id="PF00583">
    <property type="entry name" value="Acetyltransf_1"/>
    <property type="match status" value="1"/>
</dbReference>
<evidence type="ECO:0000313" key="3">
    <source>
        <dbReference type="Proteomes" id="UP000886758"/>
    </source>
</evidence>
<dbReference type="Gene3D" id="3.40.630.30">
    <property type="match status" value="1"/>
</dbReference>
<dbReference type="Proteomes" id="UP000886758">
    <property type="component" value="Unassembled WGS sequence"/>
</dbReference>
<sequence>MILKNISVCDKEKIKKCIKDVFSKDPWNDRWEEEILDRYVLDLITPQNSLGVGYFDGEELIAVALGRTIHWWQGKEYKIDEFLVGDRYQHQGIGHAFMQALSAALKENGYKAIVLSTRIDVSAYEFYIKNGFVRLDGMVELSKWLP</sequence>
<reference evidence="2" key="2">
    <citation type="journal article" date="2021" name="PeerJ">
        <title>Extensive microbial diversity within the chicken gut microbiome revealed by metagenomics and culture.</title>
        <authorList>
            <person name="Gilroy R."/>
            <person name="Ravi A."/>
            <person name="Getino M."/>
            <person name="Pursley I."/>
            <person name="Horton D.L."/>
            <person name="Alikhan N.F."/>
            <person name="Baker D."/>
            <person name="Gharbi K."/>
            <person name="Hall N."/>
            <person name="Watson M."/>
            <person name="Adriaenssens E.M."/>
            <person name="Foster-Nyarko E."/>
            <person name="Jarju S."/>
            <person name="Secka A."/>
            <person name="Antonio M."/>
            <person name="Oren A."/>
            <person name="Chaudhuri R.R."/>
            <person name="La Ragione R."/>
            <person name="Hildebrand F."/>
            <person name="Pallen M.J."/>
        </authorList>
    </citation>
    <scope>NUCLEOTIDE SEQUENCE</scope>
    <source>
        <strain evidence="2">ChiW17-6978</strain>
    </source>
</reference>
<evidence type="ECO:0000313" key="2">
    <source>
        <dbReference type="EMBL" id="HIT50305.1"/>
    </source>
</evidence>
<dbReference type="EMBL" id="DVLF01000148">
    <property type="protein sequence ID" value="HIT50305.1"/>
    <property type="molecule type" value="Genomic_DNA"/>
</dbReference>
<accession>A0A9D1GR93</accession>
<evidence type="ECO:0000259" key="1">
    <source>
        <dbReference type="PROSITE" id="PS51186"/>
    </source>
</evidence>
<protein>
    <submittedName>
        <fullName evidence="2">GNAT family N-acetyltransferase</fullName>
    </submittedName>
</protein>
<gene>
    <name evidence="2" type="ORF">IAD46_04690</name>
</gene>
<name>A0A9D1GR93_9MOLU</name>
<dbReference type="CDD" id="cd04301">
    <property type="entry name" value="NAT_SF"/>
    <property type="match status" value="1"/>
</dbReference>
<feature type="domain" description="N-acetyltransferase" evidence="1">
    <location>
        <begin position="1"/>
        <end position="146"/>
    </location>
</feature>
<organism evidence="2 3">
    <name type="scientific">Candidatus Pelethenecus faecipullorum</name>
    <dbReference type="NCBI Taxonomy" id="2840900"/>
    <lineage>
        <taxon>Bacteria</taxon>
        <taxon>Bacillati</taxon>
        <taxon>Mycoplasmatota</taxon>
        <taxon>Mollicutes</taxon>
        <taxon>Candidatus Pelethenecus</taxon>
    </lineage>
</organism>
<proteinExistence type="predicted"/>
<comment type="caution">
    <text evidence="2">The sequence shown here is derived from an EMBL/GenBank/DDBJ whole genome shotgun (WGS) entry which is preliminary data.</text>
</comment>